<dbReference type="OrthoDB" id="10586498at2759"/>
<proteinExistence type="predicted"/>
<keyword evidence="2" id="KW-1185">Reference proteome</keyword>
<dbReference type="EMBL" id="UYJE01003893">
    <property type="protein sequence ID" value="VDI23220.1"/>
    <property type="molecule type" value="Genomic_DNA"/>
</dbReference>
<comment type="caution">
    <text evidence="1">The sequence shown here is derived from an EMBL/GenBank/DDBJ whole genome shotgun (WGS) entry which is preliminary data.</text>
</comment>
<protein>
    <submittedName>
        <fullName evidence="1">Uncharacterized protein</fullName>
    </submittedName>
</protein>
<evidence type="ECO:0000313" key="2">
    <source>
        <dbReference type="Proteomes" id="UP000596742"/>
    </source>
</evidence>
<dbReference type="Proteomes" id="UP000596742">
    <property type="component" value="Unassembled WGS sequence"/>
</dbReference>
<reference evidence="1" key="1">
    <citation type="submission" date="2018-11" db="EMBL/GenBank/DDBJ databases">
        <authorList>
            <person name="Alioto T."/>
            <person name="Alioto T."/>
        </authorList>
    </citation>
    <scope>NUCLEOTIDE SEQUENCE</scope>
</reference>
<sequence length="78" mass="8261">MGHAQAGQWSAPNMGMAYNGQWPAVTDVQWVFVPFYQNNIGVTSQRSTVHKWDDGSTTTHVTGAAAVAAPTARAKGGD</sequence>
<evidence type="ECO:0000313" key="1">
    <source>
        <dbReference type="EMBL" id="VDI23220.1"/>
    </source>
</evidence>
<accession>A0A8B6DTB2</accession>
<gene>
    <name evidence="1" type="ORF">MGAL_10B018471</name>
</gene>
<organism evidence="1 2">
    <name type="scientific">Mytilus galloprovincialis</name>
    <name type="common">Mediterranean mussel</name>
    <dbReference type="NCBI Taxonomy" id="29158"/>
    <lineage>
        <taxon>Eukaryota</taxon>
        <taxon>Metazoa</taxon>
        <taxon>Spiralia</taxon>
        <taxon>Lophotrochozoa</taxon>
        <taxon>Mollusca</taxon>
        <taxon>Bivalvia</taxon>
        <taxon>Autobranchia</taxon>
        <taxon>Pteriomorphia</taxon>
        <taxon>Mytilida</taxon>
        <taxon>Mytiloidea</taxon>
        <taxon>Mytilidae</taxon>
        <taxon>Mytilinae</taxon>
        <taxon>Mytilus</taxon>
    </lineage>
</organism>
<dbReference type="AlphaFoldDB" id="A0A8B6DTB2"/>
<name>A0A8B6DTB2_MYTGA</name>